<evidence type="ECO:0000313" key="2">
    <source>
        <dbReference type="Proteomes" id="UP000231179"/>
    </source>
</evidence>
<keyword evidence="2" id="KW-1185">Reference proteome</keyword>
<dbReference type="EMBL" id="CP024870">
    <property type="protein sequence ID" value="ATX70641.1"/>
    <property type="molecule type" value="Genomic_DNA"/>
</dbReference>
<protein>
    <submittedName>
        <fullName evidence="1">Uncharacterized protein</fullName>
    </submittedName>
</protein>
<dbReference type="AlphaFoldDB" id="A0A1Y0KZL5"/>
<sequence length="266" mass="30593">MKVKVRTIDNTEWITNIFLGTDNLYLVDARFEQPDTTIYSIKTEALLENLKDQADVGRMFLANPLPYISKNGLASKMSDVEVKETVSGYVQRITFFAGQRYLSLIVDQKVVTKKECDEKLVPVQILQVLEDKMLAIKDGMLVYLDENLQVVTDLKIPAVNAIVFDEKIVYQKADNSIWVKDSSTEQILCDPQEFVSIFYLNKANVLVSYKEQNFSKLINISTKEEMHLCDFYVYRAVVVNSETLICKPLFDKNKQQNLDHKIVIIK</sequence>
<proteinExistence type="predicted"/>
<name>A0A1Y0KZL5_9MOLU</name>
<evidence type="ECO:0000313" key="1">
    <source>
        <dbReference type="EMBL" id="ATX70641.1"/>
    </source>
</evidence>
<reference evidence="1 2" key="1">
    <citation type="submission" date="2017-11" db="EMBL/GenBank/DDBJ databases">
        <title>Complete genome sequence of Spiroplasma clarkii CN-5 (DSM 19994).</title>
        <authorList>
            <person name="Tsai Y.-M."/>
            <person name="Chang A."/>
            <person name="Lo W.-S."/>
            <person name="Kuo C.-H."/>
        </authorList>
    </citation>
    <scope>NUCLEOTIDE SEQUENCE [LARGE SCALE GENOMIC DNA]</scope>
    <source>
        <strain evidence="1 2">CN-5</strain>
    </source>
</reference>
<dbReference type="OrthoDB" id="389534at2"/>
<dbReference type="Proteomes" id="UP000231179">
    <property type="component" value="Chromosome"/>
</dbReference>
<accession>A0A1Y0KZL5</accession>
<dbReference type="KEGG" id="scla:SCLARK_00508"/>
<organism evidence="1 2">
    <name type="scientific">Spiroplasma clarkii</name>
    <dbReference type="NCBI Taxonomy" id="2139"/>
    <lineage>
        <taxon>Bacteria</taxon>
        <taxon>Bacillati</taxon>
        <taxon>Mycoplasmatota</taxon>
        <taxon>Mollicutes</taxon>
        <taxon>Entomoplasmatales</taxon>
        <taxon>Spiroplasmataceae</taxon>
        <taxon>Spiroplasma</taxon>
    </lineage>
</organism>
<dbReference type="RefSeq" id="WP_100254203.1">
    <property type="nucleotide sequence ID" value="NZ_CP015819.1"/>
</dbReference>
<gene>
    <name evidence="1" type="ORF">SCLAR_v1c03110</name>
</gene>